<dbReference type="InterPro" id="IPR001173">
    <property type="entry name" value="Glyco_trans_2-like"/>
</dbReference>
<keyword evidence="3" id="KW-1185">Reference proteome</keyword>
<dbReference type="GO" id="GO:0016758">
    <property type="term" value="F:hexosyltransferase activity"/>
    <property type="evidence" value="ECO:0007669"/>
    <property type="project" value="UniProtKB-ARBA"/>
</dbReference>
<accession>A0A7T1F1T4</accession>
<gene>
    <name evidence="2" type="primary">wfgD</name>
    <name evidence="2" type="ORF">RT761_00514</name>
</gene>
<keyword evidence="2" id="KW-0808">Transferase</keyword>
<dbReference type="PANTHER" id="PTHR22916">
    <property type="entry name" value="GLYCOSYLTRANSFERASE"/>
    <property type="match status" value="1"/>
</dbReference>
<name>A0A7T1F1T4_ATRLM</name>
<dbReference type="Proteomes" id="UP000594463">
    <property type="component" value="Chromosome"/>
</dbReference>
<proteinExistence type="predicted"/>
<feature type="domain" description="Glycosyltransferase 2-like" evidence="1">
    <location>
        <begin position="8"/>
        <end position="167"/>
    </location>
</feature>
<sequence length="312" mass="36414">MNVKPTVSVIIPTYNRAHLIDRAIQSVLNQTYQDFELIIVDDGSSDNTEEVVKKIQDNRIYYYKHDKNKGGSAARNTGISLAKGEYIAFLDSDDLWYQDYLSRQVSTIELSLPDVGMVCCGIKQINQDFYKELKPSIIGFQFSDHLKRASGICTSAFVVRRSAFDEIGGFDNELKSFQDFEFLLRISSKYKVNYIDDILIEYRLQDDSISINMELKAQGLQCIVNRYMNDICRLGLTHKYMFKLGQYYVMSGQRMTGFLCWRKALSYKPFYGKIWKHFLISLGGVSFYRQIILLNRKRFFLQRRKHQKAIKK</sequence>
<dbReference type="PANTHER" id="PTHR22916:SF3">
    <property type="entry name" value="UDP-GLCNAC:BETAGAL BETA-1,3-N-ACETYLGLUCOSAMINYLTRANSFERASE-LIKE PROTEIN 1"/>
    <property type="match status" value="1"/>
</dbReference>
<reference evidence="2 3" key="1">
    <citation type="journal article" date="2021" name="Nat. Commun.">
        <title>Isolation of a member of the candidate phylum Atribacteria reveals a unique cell membrane structure.</title>
        <authorList>
            <person name="Taiki K."/>
            <person name="Nobu M.K."/>
            <person name="Kusada H."/>
            <person name="Meng X.-Y."/>
            <person name="Hosoki N."/>
            <person name="Uematsu K."/>
            <person name="Yoshioka H."/>
            <person name="Kamagata Y."/>
            <person name="Tamaki H."/>
        </authorList>
    </citation>
    <scope>NUCLEOTIDE SEQUENCE [LARGE SCALE GENOMIC DNA]</scope>
    <source>
        <strain evidence="2 3">RT761</strain>
    </source>
</reference>
<dbReference type="EMBL" id="CP065383">
    <property type="protein sequence ID" value="QPM67313.1"/>
    <property type="molecule type" value="Genomic_DNA"/>
</dbReference>
<dbReference type="AlphaFoldDB" id="A0A7T1F1T4"/>
<dbReference type="InterPro" id="IPR029044">
    <property type="entry name" value="Nucleotide-diphossugar_trans"/>
</dbReference>
<evidence type="ECO:0000313" key="3">
    <source>
        <dbReference type="Proteomes" id="UP000594463"/>
    </source>
</evidence>
<evidence type="ECO:0000313" key="2">
    <source>
        <dbReference type="EMBL" id="QPM67313.1"/>
    </source>
</evidence>
<evidence type="ECO:0000259" key="1">
    <source>
        <dbReference type="Pfam" id="PF00535"/>
    </source>
</evidence>
<protein>
    <submittedName>
        <fullName evidence="2">UDP-Glc:alpha-D-GlcNAc-diphosphoundecaprenol beta-1,3-glucosyltransferase WfgD</fullName>
        <ecNumber evidence="2">2.4.1.305</ecNumber>
    </submittedName>
</protein>
<organism evidence="2 3">
    <name type="scientific">Atribacter laminatus</name>
    <dbReference type="NCBI Taxonomy" id="2847778"/>
    <lineage>
        <taxon>Bacteria</taxon>
        <taxon>Pseudomonadati</taxon>
        <taxon>Atribacterota</taxon>
        <taxon>Atribacteria</taxon>
        <taxon>Atribacterales</taxon>
        <taxon>Atribacteraceae</taxon>
        <taxon>Atribacter</taxon>
    </lineage>
</organism>
<dbReference type="Pfam" id="PF00535">
    <property type="entry name" value="Glycos_transf_2"/>
    <property type="match status" value="1"/>
</dbReference>
<keyword evidence="2" id="KW-0328">Glycosyltransferase</keyword>
<dbReference type="Gene3D" id="3.90.550.10">
    <property type="entry name" value="Spore Coat Polysaccharide Biosynthesis Protein SpsA, Chain A"/>
    <property type="match status" value="1"/>
</dbReference>
<dbReference type="EC" id="2.4.1.305" evidence="2"/>
<dbReference type="SUPFAM" id="SSF53448">
    <property type="entry name" value="Nucleotide-diphospho-sugar transferases"/>
    <property type="match status" value="1"/>
</dbReference>
<dbReference type="KEGG" id="alam:RT761_00514"/>
<dbReference type="RefSeq" id="WP_218112525.1">
    <property type="nucleotide sequence ID" value="NZ_CP065383.1"/>
</dbReference>